<dbReference type="Proteomes" id="UP001595799">
    <property type="component" value="Unassembled WGS sequence"/>
</dbReference>
<name>A0ABV8UPN7_9PROT</name>
<accession>A0ABV8UPN7</accession>
<evidence type="ECO:0000256" key="1">
    <source>
        <dbReference type="SAM" id="MobiDB-lite"/>
    </source>
</evidence>
<keyword evidence="3" id="KW-1185">Reference proteome</keyword>
<protein>
    <submittedName>
        <fullName evidence="2">Uncharacterized protein</fullName>
    </submittedName>
</protein>
<feature type="region of interest" description="Disordered" evidence="1">
    <location>
        <begin position="1"/>
        <end position="20"/>
    </location>
</feature>
<organism evidence="2 3">
    <name type="scientific">Fodinicurvata halophila</name>
    <dbReference type="NCBI Taxonomy" id="1419723"/>
    <lineage>
        <taxon>Bacteria</taxon>
        <taxon>Pseudomonadati</taxon>
        <taxon>Pseudomonadota</taxon>
        <taxon>Alphaproteobacteria</taxon>
        <taxon>Rhodospirillales</taxon>
        <taxon>Rhodovibrionaceae</taxon>
        <taxon>Fodinicurvata</taxon>
    </lineage>
</organism>
<dbReference type="InterPro" id="IPR006311">
    <property type="entry name" value="TAT_signal"/>
</dbReference>
<feature type="compositionally biased region" description="Basic and acidic residues" evidence="1">
    <location>
        <begin position="47"/>
        <end position="65"/>
    </location>
</feature>
<reference evidence="3" key="1">
    <citation type="journal article" date="2019" name="Int. J. Syst. Evol. Microbiol.">
        <title>The Global Catalogue of Microorganisms (GCM) 10K type strain sequencing project: providing services to taxonomists for standard genome sequencing and annotation.</title>
        <authorList>
            <consortium name="The Broad Institute Genomics Platform"/>
            <consortium name="The Broad Institute Genome Sequencing Center for Infectious Disease"/>
            <person name="Wu L."/>
            <person name="Ma J."/>
        </authorList>
    </citation>
    <scope>NUCLEOTIDE SEQUENCE [LARGE SCALE GENOMIC DNA]</scope>
    <source>
        <strain evidence="3">CECT 8472</strain>
    </source>
</reference>
<dbReference type="PROSITE" id="PS51318">
    <property type="entry name" value="TAT"/>
    <property type="match status" value="1"/>
</dbReference>
<feature type="region of interest" description="Disordered" evidence="1">
    <location>
        <begin position="45"/>
        <end position="70"/>
    </location>
</feature>
<dbReference type="EMBL" id="JBHSCW010000008">
    <property type="protein sequence ID" value="MFC4352773.1"/>
    <property type="molecule type" value="Genomic_DNA"/>
</dbReference>
<sequence length="111" mass="11609">MLNDRSSGTEASGEAAAPSRRGFLGSALGGVSAVLGGLALSGCAHSARHEGSQSREGAQEGKTPDEACTSSLTGLQLRAVEEGEAVTMDYREDRLTLVLDERRRITRAYIG</sequence>
<gene>
    <name evidence="2" type="ORF">ACFOW6_14570</name>
</gene>
<dbReference type="RefSeq" id="WP_382423135.1">
    <property type="nucleotide sequence ID" value="NZ_JBHSCW010000008.1"/>
</dbReference>
<proteinExistence type="predicted"/>
<evidence type="ECO:0000313" key="3">
    <source>
        <dbReference type="Proteomes" id="UP001595799"/>
    </source>
</evidence>
<dbReference type="Gene3D" id="3.30.10.10">
    <property type="entry name" value="Trypsin Inhibitor V, subunit A"/>
    <property type="match status" value="1"/>
</dbReference>
<comment type="caution">
    <text evidence="2">The sequence shown here is derived from an EMBL/GenBank/DDBJ whole genome shotgun (WGS) entry which is preliminary data.</text>
</comment>
<evidence type="ECO:0000313" key="2">
    <source>
        <dbReference type="EMBL" id="MFC4352773.1"/>
    </source>
</evidence>